<proteinExistence type="predicted"/>
<feature type="signal peptide" evidence="7">
    <location>
        <begin position="1"/>
        <end position="25"/>
    </location>
</feature>
<evidence type="ECO:0000256" key="1">
    <source>
        <dbReference type="ARBA" id="ARBA00004651"/>
    </source>
</evidence>
<feature type="transmembrane region" description="Helical" evidence="6">
    <location>
        <begin position="184"/>
        <end position="202"/>
    </location>
</feature>
<comment type="subcellular location">
    <subcellularLocation>
        <location evidence="1">Cell membrane</location>
        <topology evidence="1">Multi-pass membrane protein</topology>
    </subcellularLocation>
</comment>
<dbReference type="Proteomes" id="UP000295543">
    <property type="component" value="Unassembled WGS sequence"/>
</dbReference>
<dbReference type="Pfam" id="PF09678">
    <property type="entry name" value="Caa3_CtaG"/>
    <property type="match status" value="1"/>
</dbReference>
<reference evidence="8 9" key="1">
    <citation type="submission" date="2019-03" db="EMBL/GenBank/DDBJ databases">
        <title>Luteimonas zhaokaii sp.nov., isolated from the rectal contents of Plateau pika in Yushu, Qinghai Province, China.</title>
        <authorList>
            <person name="Zhang G."/>
        </authorList>
    </citation>
    <scope>NUCLEOTIDE SEQUENCE [LARGE SCALE GENOMIC DNA]</scope>
    <source>
        <strain evidence="8 9">THG-MD21</strain>
    </source>
</reference>
<feature type="transmembrane region" description="Helical" evidence="6">
    <location>
        <begin position="67"/>
        <end position="86"/>
    </location>
</feature>
<accession>A0A4R5U675</accession>
<feature type="transmembrane region" description="Helical" evidence="6">
    <location>
        <begin position="41"/>
        <end position="60"/>
    </location>
</feature>
<name>A0A4R5U675_9GAMM</name>
<evidence type="ECO:0000256" key="5">
    <source>
        <dbReference type="ARBA" id="ARBA00023136"/>
    </source>
</evidence>
<keyword evidence="3 6" id="KW-0812">Transmembrane</keyword>
<gene>
    <name evidence="8" type="ORF">E2F49_14400</name>
</gene>
<dbReference type="AlphaFoldDB" id="A0A4R5U675"/>
<evidence type="ECO:0000313" key="9">
    <source>
        <dbReference type="Proteomes" id="UP000295543"/>
    </source>
</evidence>
<evidence type="ECO:0000256" key="4">
    <source>
        <dbReference type="ARBA" id="ARBA00022989"/>
    </source>
</evidence>
<keyword evidence="4 6" id="KW-1133">Transmembrane helix</keyword>
<feature type="transmembrane region" description="Helical" evidence="6">
    <location>
        <begin position="146"/>
        <end position="164"/>
    </location>
</feature>
<dbReference type="InterPro" id="IPR019108">
    <property type="entry name" value="Caa3_assmbl_CtaG-rel"/>
</dbReference>
<dbReference type="GO" id="GO:0005886">
    <property type="term" value="C:plasma membrane"/>
    <property type="evidence" value="ECO:0007669"/>
    <property type="project" value="UniProtKB-SubCell"/>
</dbReference>
<dbReference type="EMBL" id="SMTG01000006">
    <property type="protein sequence ID" value="TDK29559.1"/>
    <property type="molecule type" value="Genomic_DNA"/>
</dbReference>
<evidence type="ECO:0000256" key="7">
    <source>
        <dbReference type="SAM" id="SignalP"/>
    </source>
</evidence>
<feature type="chain" id="PRO_5020255670" evidence="7">
    <location>
        <begin position="26"/>
        <end position="291"/>
    </location>
</feature>
<comment type="caution">
    <text evidence="8">The sequence shown here is derived from an EMBL/GenBank/DDBJ whole genome shotgun (WGS) entry which is preliminary data.</text>
</comment>
<evidence type="ECO:0000256" key="3">
    <source>
        <dbReference type="ARBA" id="ARBA00022692"/>
    </source>
</evidence>
<feature type="transmembrane region" description="Helical" evidence="6">
    <location>
        <begin position="209"/>
        <end position="232"/>
    </location>
</feature>
<keyword evidence="5 6" id="KW-0472">Membrane</keyword>
<organism evidence="8 9">
    <name type="scientific">Luteimonas terrae</name>
    <dbReference type="NCBI Taxonomy" id="1530191"/>
    <lineage>
        <taxon>Bacteria</taxon>
        <taxon>Pseudomonadati</taxon>
        <taxon>Pseudomonadota</taxon>
        <taxon>Gammaproteobacteria</taxon>
        <taxon>Lysobacterales</taxon>
        <taxon>Lysobacteraceae</taxon>
        <taxon>Luteimonas</taxon>
    </lineage>
</organism>
<feature type="transmembrane region" description="Helical" evidence="6">
    <location>
        <begin position="92"/>
        <end position="115"/>
    </location>
</feature>
<feature type="transmembrane region" description="Helical" evidence="6">
    <location>
        <begin position="261"/>
        <end position="283"/>
    </location>
</feature>
<dbReference type="OrthoDB" id="9808789at2"/>
<evidence type="ECO:0000256" key="2">
    <source>
        <dbReference type="ARBA" id="ARBA00022475"/>
    </source>
</evidence>
<evidence type="ECO:0000256" key="6">
    <source>
        <dbReference type="SAM" id="Phobius"/>
    </source>
</evidence>
<sequence>MSRSVLHASAAAGFALLLAAAPAAAVTPDGPPPPLAQAWSLSLRTLLPLAAVVAMYTVGIWRTRPPFLHGIAGVAGLVALALAVLWPFDAWAAYALSAHVAQHMLLLALAPPLLVIARPARLLAGCVPARPRATVERYAATSMRRLEAPLGLATLVHVVVLWAWHLPAATSAALVSEPVHRLMLASVLLAGLWFWSAVLARLQTRDGAIAGALVALVTAMMLMGFLGALLTFSPRLLYPAYTDRALLAGLDALADQQLAGLLMWVPGGLPYLAVGLWLAVVWLRGVQRAAA</sequence>
<protein>
    <submittedName>
        <fullName evidence="8">Cytochrome c oxidase assembly protein</fullName>
    </submittedName>
</protein>
<evidence type="ECO:0000313" key="8">
    <source>
        <dbReference type="EMBL" id="TDK29559.1"/>
    </source>
</evidence>
<keyword evidence="9" id="KW-1185">Reference proteome</keyword>
<keyword evidence="2" id="KW-1003">Cell membrane</keyword>
<keyword evidence="7" id="KW-0732">Signal</keyword>
<dbReference type="RefSeq" id="WP_133394526.1">
    <property type="nucleotide sequence ID" value="NZ_SMTG01000006.1"/>
</dbReference>